<feature type="active site" evidence="4">
    <location>
        <position position="98"/>
    </location>
</feature>
<comment type="similarity">
    <text evidence="4">Belongs to the class I-like SAM-binding methyltransferase superfamily. C5-methyltransferase family.</text>
</comment>
<proteinExistence type="inferred from homology"/>
<evidence type="ECO:0000313" key="5">
    <source>
        <dbReference type="EMBL" id="QXH57180.1"/>
    </source>
</evidence>
<evidence type="ECO:0000256" key="2">
    <source>
        <dbReference type="ARBA" id="ARBA00022679"/>
    </source>
</evidence>
<name>A0ABX8NMC0_9PSED</name>
<keyword evidence="1 4" id="KW-0489">Methyltransferase</keyword>
<keyword evidence="2 4" id="KW-0808">Transferase</keyword>
<dbReference type="PROSITE" id="PS51679">
    <property type="entry name" value="SAM_MT_C5"/>
    <property type="match status" value="1"/>
</dbReference>
<reference evidence="5 6" key="1">
    <citation type="journal article" date="2021" name="Microorganisms">
        <title>The Ever-Expanding Pseudomonas Genus: Description of 43 New Species and Partition of the Pseudomonas putida Group.</title>
        <authorList>
            <person name="Girard L."/>
            <person name="Lood C."/>
            <person name="Hofte M."/>
            <person name="Vandamme P."/>
            <person name="Rokni-Zadeh H."/>
            <person name="van Noort V."/>
            <person name="Lavigne R."/>
            <person name="De Mot R."/>
        </authorList>
    </citation>
    <scope>NUCLEOTIDE SEQUENCE [LARGE SCALE GENOMIC DNA]</scope>
    <source>
        <strain evidence="5 6">COW77</strain>
    </source>
</reference>
<dbReference type="NCBIfam" id="TIGR00675">
    <property type="entry name" value="dcm"/>
    <property type="match status" value="1"/>
</dbReference>
<sequence>MPPNALNDVAWKDYKSMNSRSDHVLTLFSGAGGFSYGFASAGLKPLCGAELDKSACQSYEANVGSTCHNVDLSQTPPSFFKDLLDGKEPFAIIGGPPCQGFSTAGSRNATDPRNRLIYNYLHIVEEVKPRWFIFENVEGLLTSGHGEAVSSLVREFLKIGYSVRVEKVNLAGYGVPQTRKRVLIIGNRIGSVFRFPEEQFSYNSGKTKKSSNNPFAPTLLESIGGLGTAAEQRKHTAEYSSSSPTNLYDALMREGNQSGLVTEHFDSTNAEDTRRYSLLACGQTMKDLPEELWHDSFRRRAFRRVQDGTPTEKRGGAPSGIKRLHGDLQSLTITGAACREFIHPSLDRPLTIRECARIQSFPDKYEFSGNASSVMQQIGNAVPPIAAAVFAKHLQELDGMHGSDLSTLPQVQSPRLLGYQLTEATGMSEALKKTDSLLKGILQRELEHT</sequence>
<dbReference type="InterPro" id="IPR001525">
    <property type="entry name" value="C5_MeTfrase"/>
</dbReference>
<accession>A0ABX8NMC0</accession>
<dbReference type="PANTHER" id="PTHR10629:SF52">
    <property type="entry name" value="DNA (CYTOSINE-5)-METHYLTRANSFERASE 1"/>
    <property type="match status" value="1"/>
</dbReference>
<dbReference type="InterPro" id="IPR050390">
    <property type="entry name" value="C5-Methyltransferase"/>
</dbReference>
<keyword evidence="6" id="KW-1185">Reference proteome</keyword>
<evidence type="ECO:0000313" key="6">
    <source>
        <dbReference type="Proteomes" id="UP000824010"/>
    </source>
</evidence>
<evidence type="ECO:0000256" key="3">
    <source>
        <dbReference type="ARBA" id="ARBA00022691"/>
    </source>
</evidence>
<evidence type="ECO:0000256" key="4">
    <source>
        <dbReference type="PROSITE-ProRule" id="PRU01016"/>
    </source>
</evidence>
<protein>
    <submittedName>
        <fullName evidence="5">DNA cytosine methyltransferase</fullName>
    </submittedName>
</protein>
<organism evidence="5 6">
    <name type="scientific">Pseudomonas maumuensis</name>
    <dbReference type="NCBI Taxonomy" id="2842354"/>
    <lineage>
        <taxon>Bacteria</taxon>
        <taxon>Pseudomonadati</taxon>
        <taxon>Pseudomonadota</taxon>
        <taxon>Gammaproteobacteria</taxon>
        <taxon>Pseudomonadales</taxon>
        <taxon>Pseudomonadaceae</taxon>
        <taxon>Pseudomonas</taxon>
    </lineage>
</organism>
<dbReference type="Proteomes" id="UP000824010">
    <property type="component" value="Chromosome"/>
</dbReference>
<dbReference type="GO" id="GO:0032259">
    <property type="term" value="P:methylation"/>
    <property type="evidence" value="ECO:0007669"/>
    <property type="project" value="UniProtKB-KW"/>
</dbReference>
<dbReference type="RefSeq" id="WP_217868129.1">
    <property type="nucleotide sequence ID" value="NZ_CP077077.1"/>
</dbReference>
<keyword evidence="3 4" id="KW-0949">S-adenosyl-L-methionine</keyword>
<dbReference type="Pfam" id="PF00145">
    <property type="entry name" value="DNA_methylase"/>
    <property type="match status" value="1"/>
</dbReference>
<dbReference type="PANTHER" id="PTHR10629">
    <property type="entry name" value="CYTOSINE-SPECIFIC METHYLTRANSFERASE"/>
    <property type="match status" value="1"/>
</dbReference>
<gene>
    <name evidence="5" type="ORF">KSS90_02945</name>
</gene>
<evidence type="ECO:0000256" key="1">
    <source>
        <dbReference type="ARBA" id="ARBA00022603"/>
    </source>
</evidence>
<dbReference type="GO" id="GO:0008168">
    <property type="term" value="F:methyltransferase activity"/>
    <property type="evidence" value="ECO:0007669"/>
    <property type="project" value="UniProtKB-KW"/>
</dbReference>
<dbReference type="EMBL" id="CP077077">
    <property type="protein sequence ID" value="QXH57180.1"/>
    <property type="molecule type" value="Genomic_DNA"/>
</dbReference>